<dbReference type="PANTHER" id="PTHR45913">
    <property type="entry name" value="EPM2A-INTERACTING PROTEIN 1"/>
    <property type="match status" value="1"/>
</dbReference>
<feature type="compositionally biased region" description="Low complexity" evidence="5">
    <location>
        <begin position="19"/>
        <end position="36"/>
    </location>
</feature>
<dbReference type="InterPro" id="IPR003656">
    <property type="entry name" value="Znf_BED"/>
</dbReference>
<feature type="domain" description="BED-type" evidence="6">
    <location>
        <begin position="95"/>
        <end position="151"/>
    </location>
</feature>
<evidence type="ECO:0000256" key="5">
    <source>
        <dbReference type="SAM" id="MobiDB-lite"/>
    </source>
</evidence>
<proteinExistence type="predicted"/>
<keyword evidence="3" id="KW-0862">Zinc</keyword>
<evidence type="ECO:0000256" key="1">
    <source>
        <dbReference type="ARBA" id="ARBA00022723"/>
    </source>
</evidence>
<reference evidence="7" key="1">
    <citation type="submission" date="2021-05" db="EMBL/GenBank/DDBJ databases">
        <authorList>
            <person name="Alioto T."/>
            <person name="Alioto T."/>
            <person name="Gomez Garrido J."/>
        </authorList>
    </citation>
    <scope>NUCLEOTIDE SEQUENCE</scope>
</reference>
<evidence type="ECO:0000313" key="7">
    <source>
        <dbReference type="EMBL" id="CAG6742927.1"/>
    </source>
</evidence>
<keyword evidence="1" id="KW-0479">Metal-binding</keyword>
<dbReference type="PROSITE" id="PS50808">
    <property type="entry name" value="ZF_BED"/>
    <property type="match status" value="1"/>
</dbReference>
<feature type="compositionally biased region" description="Polar residues" evidence="5">
    <location>
        <begin position="54"/>
        <end position="64"/>
    </location>
</feature>
<feature type="region of interest" description="Disordered" evidence="5">
    <location>
        <begin position="1"/>
        <end position="90"/>
    </location>
</feature>
<sequence length="297" mass="33248">MEQWLKTGSLTSKRRKLNETPVTEELPSTSESSSTSNEHKETEVLHETPVTDELPSTSENPSTSNEREETEVLEVGKDVTSKEKRSSLETKTKKRKYMDIYMNYGFSYEGDEDSPKPRCVVCGDILSNSSMKPSPLRRHLQTRHPEYKDKNAYFFTRLSSTNMKTYLKSAASISDNATEASFHISYHIAKAGKNHTIGENLIKPCIIGAVKCMLGEKSAKIMNDIPISDSTVSRRIQIISDQIEETTLKNMKDANLLSIEVDKSTNIVHYPGAASNCQGHIMLTIVNLPVARVPKCL</sequence>
<organism evidence="7">
    <name type="scientific">Cacopsylla melanoneura</name>
    <dbReference type="NCBI Taxonomy" id="428564"/>
    <lineage>
        <taxon>Eukaryota</taxon>
        <taxon>Metazoa</taxon>
        <taxon>Ecdysozoa</taxon>
        <taxon>Arthropoda</taxon>
        <taxon>Hexapoda</taxon>
        <taxon>Insecta</taxon>
        <taxon>Pterygota</taxon>
        <taxon>Neoptera</taxon>
        <taxon>Paraneoptera</taxon>
        <taxon>Hemiptera</taxon>
        <taxon>Sternorrhyncha</taxon>
        <taxon>Psylloidea</taxon>
        <taxon>Psyllidae</taxon>
        <taxon>Psyllinae</taxon>
        <taxon>Cacopsylla</taxon>
    </lineage>
</organism>
<dbReference type="PANTHER" id="PTHR45913:SF19">
    <property type="entry name" value="LOW QUALITY PROTEIN: ZINC FINGER BED DOMAIN-CONTAINING PROTEIN 5-LIKE"/>
    <property type="match status" value="1"/>
</dbReference>
<evidence type="ECO:0000256" key="3">
    <source>
        <dbReference type="ARBA" id="ARBA00022833"/>
    </source>
</evidence>
<name>A0A8D8ZB78_9HEMI</name>
<evidence type="ECO:0000256" key="4">
    <source>
        <dbReference type="PROSITE-ProRule" id="PRU00027"/>
    </source>
</evidence>
<protein>
    <submittedName>
        <fullName evidence="7">Zinc finger BED domain-containing protein 5</fullName>
    </submittedName>
</protein>
<feature type="compositionally biased region" description="Basic and acidic residues" evidence="5">
    <location>
        <begin position="74"/>
        <end position="90"/>
    </location>
</feature>
<evidence type="ECO:0000259" key="6">
    <source>
        <dbReference type="PROSITE" id="PS50808"/>
    </source>
</evidence>
<dbReference type="EMBL" id="HBUF01440765">
    <property type="protein sequence ID" value="CAG6742927.1"/>
    <property type="molecule type" value="Transcribed_RNA"/>
</dbReference>
<dbReference type="AlphaFoldDB" id="A0A8D8ZB78"/>
<keyword evidence="2 4" id="KW-0863">Zinc-finger</keyword>
<feature type="compositionally biased region" description="Polar residues" evidence="5">
    <location>
        <begin position="1"/>
        <end position="11"/>
    </location>
</feature>
<feature type="compositionally biased region" description="Basic and acidic residues" evidence="5">
    <location>
        <begin position="37"/>
        <end position="46"/>
    </location>
</feature>
<accession>A0A8D8ZB78</accession>
<dbReference type="GO" id="GO:0003677">
    <property type="term" value="F:DNA binding"/>
    <property type="evidence" value="ECO:0007669"/>
    <property type="project" value="InterPro"/>
</dbReference>
<dbReference type="GO" id="GO:0008270">
    <property type="term" value="F:zinc ion binding"/>
    <property type="evidence" value="ECO:0007669"/>
    <property type="project" value="UniProtKB-KW"/>
</dbReference>
<evidence type="ECO:0000256" key="2">
    <source>
        <dbReference type="ARBA" id="ARBA00022771"/>
    </source>
</evidence>